<comment type="caution">
    <text evidence="1">The sequence shown here is derived from an EMBL/GenBank/DDBJ whole genome shotgun (WGS) entry which is preliminary data.</text>
</comment>
<dbReference type="AlphaFoldDB" id="A0A151A8P0"/>
<dbReference type="Gene3D" id="1.10.10.10">
    <property type="entry name" value="Winged helix-like DNA-binding domain superfamily/Winged helix DNA-binding domain"/>
    <property type="match status" value="1"/>
</dbReference>
<dbReference type="PATRIC" id="fig|1008153.3.peg.4376"/>
<dbReference type="Proteomes" id="UP000075321">
    <property type="component" value="Unassembled WGS sequence"/>
</dbReference>
<sequence length="101" mass="11791">MLNQLEKEMIIIERHIDILSRVIENEPIGIVKLSNEGGYKNHKVRYSLRILEKSELIEPSPQGATVTEHTAEFVEYLDERLETIADKLDTMKLENYIENNH</sequence>
<reference evidence="1 2" key="1">
    <citation type="submission" date="2016-02" db="EMBL/GenBank/DDBJ databases">
        <title>Genome sequence of Halalkalicoccus paucihalophilus DSM 24557.</title>
        <authorList>
            <person name="Poehlein A."/>
            <person name="Daniel R."/>
        </authorList>
    </citation>
    <scope>NUCLEOTIDE SEQUENCE [LARGE SCALE GENOMIC DNA]</scope>
    <source>
        <strain evidence="1 2">DSM 24557</strain>
    </source>
</reference>
<protein>
    <submittedName>
        <fullName evidence="1">Uncharacterized protein</fullName>
    </submittedName>
</protein>
<dbReference type="InterPro" id="IPR036388">
    <property type="entry name" value="WH-like_DNA-bd_sf"/>
</dbReference>
<organism evidence="1 2">
    <name type="scientific">Halalkalicoccus paucihalophilus</name>
    <dbReference type="NCBI Taxonomy" id="1008153"/>
    <lineage>
        <taxon>Archaea</taxon>
        <taxon>Methanobacteriati</taxon>
        <taxon>Methanobacteriota</taxon>
        <taxon>Stenosarchaea group</taxon>
        <taxon>Halobacteria</taxon>
        <taxon>Halobacteriales</taxon>
        <taxon>Halococcaceae</taxon>
        <taxon>Halalkalicoccus</taxon>
    </lineage>
</organism>
<evidence type="ECO:0000313" key="1">
    <source>
        <dbReference type="EMBL" id="KYH24005.1"/>
    </source>
</evidence>
<evidence type="ECO:0000313" key="2">
    <source>
        <dbReference type="Proteomes" id="UP000075321"/>
    </source>
</evidence>
<keyword evidence="2" id="KW-1185">Reference proteome</keyword>
<gene>
    <name evidence="1" type="ORF">HAPAU_40840</name>
</gene>
<dbReference type="InterPro" id="IPR036390">
    <property type="entry name" value="WH_DNA-bd_sf"/>
</dbReference>
<accession>A0A151A8P0</accession>
<proteinExistence type="predicted"/>
<dbReference type="RefSeq" id="WP_084383919.1">
    <property type="nucleotide sequence ID" value="NZ_LTAZ01000017.1"/>
</dbReference>
<dbReference type="EMBL" id="LTAZ01000017">
    <property type="protein sequence ID" value="KYH24005.1"/>
    <property type="molecule type" value="Genomic_DNA"/>
</dbReference>
<name>A0A151A8P0_9EURY</name>
<dbReference type="OrthoDB" id="229881at2157"/>
<dbReference type="SUPFAM" id="SSF46785">
    <property type="entry name" value="Winged helix' DNA-binding domain"/>
    <property type="match status" value="1"/>
</dbReference>